<reference evidence="2" key="1">
    <citation type="submission" date="2020-08" db="EMBL/GenBank/DDBJ databases">
        <authorList>
            <person name="Shumante A."/>
            <person name="Zimin A.V."/>
            <person name="Puiu D."/>
            <person name="Salzberg S.L."/>
        </authorList>
    </citation>
    <scope>NUCLEOTIDE SEQUENCE</scope>
    <source>
        <strain evidence="2">WC2-LM</strain>
        <tissue evidence="2">Liver</tissue>
    </source>
</reference>
<protein>
    <submittedName>
        <fullName evidence="2">Uncharacterized protein</fullName>
    </submittedName>
</protein>
<accession>A0A834Q6C6</accession>
<feature type="region of interest" description="Disordered" evidence="1">
    <location>
        <begin position="61"/>
        <end position="80"/>
    </location>
</feature>
<organism evidence="2 3">
    <name type="scientific">Marmota monax</name>
    <name type="common">Woodchuck</name>
    <dbReference type="NCBI Taxonomy" id="9995"/>
    <lineage>
        <taxon>Eukaryota</taxon>
        <taxon>Metazoa</taxon>
        <taxon>Chordata</taxon>
        <taxon>Craniata</taxon>
        <taxon>Vertebrata</taxon>
        <taxon>Euteleostomi</taxon>
        <taxon>Mammalia</taxon>
        <taxon>Eutheria</taxon>
        <taxon>Euarchontoglires</taxon>
        <taxon>Glires</taxon>
        <taxon>Rodentia</taxon>
        <taxon>Sciuromorpha</taxon>
        <taxon>Sciuridae</taxon>
        <taxon>Xerinae</taxon>
        <taxon>Marmotini</taxon>
        <taxon>Marmota</taxon>
    </lineage>
</organism>
<name>A0A834Q6C6_MARMO</name>
<proteinExistence type="predicted"/>
<dbReference type="AlphaFoldDB" id="A0A834Q6C6"/>
<gene>
    <name evidence="2" type="ORF">GHT09_017511</name>
</gene>
<evidence type="ECO:0000256" key="1">
    <source>
        <dbReference type="SAM" id="MobiDB-lite"/>
    </source>
</evidence>
<comment type="caution">
    <text evidence="2">The sequence shown here is derived from an EMBL/GenBank/DDBJ whole genome shotgun (WGS) entry which is preliminary data.</text>
</comment>
<dbReference type="EMBL" id="WJEC01006818">
    <property type="protein sequence ID" value="KAF7471412.1"/>
    <property type="molecule type" value="Genomic_DNA"/>
</dbReference>
<dbReference type="Proteomes" id="UP000662637">
    <property type="component" value="Unassembled WGS sequence"/>
</dbReference>
<evidence type="ECO:0000313" key="3">
    <source>
        <dbReference type="Proteomes" id="UP000662637"/>
    </source>
</evidence>
<sequence>MPFPILLDTQVFQRSSVLPALARVPNAATVREPRRQECSECSLPSCSFGLLFQWTPAGGSSALQSSPQPPSCPARLPSGSDESFSGLVPGALAALSARLEATAMCASAQVRTPTCGWLRTDAPGGHVCTCAEGVHSLAVGQLRCSRGVKACVLCWGACLTLRTPSLAQTWAMTPQLRQLWDLMWGTLGS</sequence>
<evidence type="ECO:0000313" key="2">
    <source>
        <dbReference type="EMBL" id="KAF7471412.1"/>
    </source>
</evidence>